<dbReference type="AlphaFoldDB" id="W9SZP4"/>
<keyword evidence="2" id="KW-1133">Transmembrane helix</keyword>
<dbReference type="OrthoDB" id="1165939at2759"/>
<feature type="region of interest" description="Disordered" evidence="1">
    <location>
        <begin position="67"/>
        <end position="115"/>
    </location>
</feature>
<dbReference type="STRING" id="981085.W9SZP4"/>
<keyword evidence="2" id="KW-0472">Membrane</keyword>
<organism evidence="3 4">
    <name type="scientific">Morus notabilis</name>
    <dbReference type="NCBI Taxonomy" id="981085"/>
    <lineage>
        <taxon>Eukaryota</taxon>
        <taxon>Viridiplantae</taxon>
        <taxon>Streptophyta</taxon>
        <taxon>Embryophyta</taxon>
        <taxon>Tracheophyta</taxon>
        <taxon>Spermatophyta</taxon>
        <taxon>Magnoliopsida</taxon>
        <taxon>eudicotyledons</taxon>
        <taxon>Gunneridae</taxon>
        <taxon>Pentapetalae</taxon>
        <taxon>rosids</taxon>
        <taxon>fabids</taxon>
        <taxon>Rosales</taxon>
        <taxon>Moraceae</taxon>
        <taxon>Moreae</taxon>
        <taxon>Morus</taxon>
    </lineage>
</organism>
<feature type="transmembrane region" description="Helical" evidence="2">
    <location>
        <begin position="140"/>
        <end position="157"/>
    </location>
</feature>
<protein>
    <recommendedName>
        <fullName evidence="5">Classical arabinogalactan protein 26</fullName>
    </recommendedName>
</protein>
<evidence type="ECO:0000256" key="2">
    <source>
        <dbReference type="SAM" id="Phobius"/>
    </source>
</evidence>
<evidence type="ECO:0000313" key="3">
    <source>
        <dbReference type="EMBL" id="EXC34693.1"/>
    </source>
</evidence>
<gene>
    <name evidence="3" type="ORF">L484_020462</name>
</gene>
<dbReference type="InterPro" id="IPR039346">
    <property type="entry name" value="AGP25/26"/>
</dbReference>
<feature type="compositionally biased region" description="Low complexity" evidence="1">
    <location>
        <begin position="89"/>
        <end position="99"/>
    </location>
</feature>
<keyword evidence="4" id="KW-1185">Reference proteome</keyword>
<evidence type="ECO:0000313" key="4">
    <source>
        <dbReference type="Proteomes" id="UP000030645"/>
    </source>
</evidence>
<proteinExistence type="predicted"/>
<dbReference type="eggNOG" id="ENOG502S95S">
    <property type="taxonomic scope" value="Eukaryota"/>
</dbReference>
<name>W9SZP4_9ROSA</name>
<dbReference type="PANTHER" id="PTHR35725">
    <property type="entry name" value="CLASSICAL ARABINOGALACTAN PROTEIN 26"/>
    <property type="match status" value="1"/>
</dbReference>
<sequence>MASFESPLPRITIFIAFITFCYNSHYINISFALASQPEDIHDHIHIRFSTISAAPAVLPGSPISSDHALSPTLSPDITPLFPTPRKEPLSPSESSLPTIPSSPSPPNPDGVIAPGPGVAFPPSGSLLTSTANSPSSCHEFLTTTLVVLFMTLVVSCAM</sequence>
<reference evidence="4" key="1">
    <citation type="submission" date="2013-01" db="EMBL/GenBank/DDBJ databases">
        <title>Draft Genome Sequence of a Mulberry Tree, Morus notabilis C.K. Schneid.</title>
        <authorList>
            <person name="He N."/>
            <person name="Zhao S."/>
        </authorList>
    </citation>
    <scope>NUCLEOTIDE SEQUENCE</scope>
</reference>
<evidence type="ECO:0000256" key="1">
    <source>
        <dbReference type="SAM" id="MobiDB-lite"/>
    </source>
</evidence>
<dbReference type="Proteomes" id="UP000030645">
    <property type="component" value="Unassembled WGS sequence"/>
</dbReference>
<accession>W9SZP4</accession>
<evidence type="ECO:0008006" key="5">
    <source>
        <dbReference type="Google" id="ProtNLM"/>
    </source>
</evidence>
<dbReference type="KEGG" id="mnt:21403360"/>
<dbReference type="EMBL" id="KE346351">
    <property type="protein sequence ID" value="EXC34693.1"/>
    <property type="molecule type" value="Genomic_DNA"/>
</dbReference>
<keyword evidence="2" id="KW-0812">Transmembrane</keyword>
<dbReference type="PANTHER" id="PTHR35725:SF4">
    <property type="entry name" value="CLASSICAL ARABINOGALACTAN PROTEIN 26"/>
    <property type="match status" value="1"/>
</dbReference>